<dbReference type="EC" id="2.7.9.1" evidence="3"/>
<gene>
    <name evidence="3" type="ORF">ITI46_21370</name>
</gene>
<dbReference type="Gene3D" id="3.30.470.20">
    <property type="entry name" value="ATP-grasp fold, B domain"/>
    <property type="match status" value="1"/>
</dbReference>
<feature type="domain" description="PEP-utilising enzyme mobile" evidence="1">
    <location>
        <begin position="372"/>
        <end position="451"/>
    </location>
</feature>
<dbReference type="PANTHER" id="PTHR22931:SF9">
    <property type="entry name" value="PYRUVATE, PHOSPHATE DIKINASE 1, CHLOROPLASTIC"/>
    <property type="match status" value="1"/>
</dbReference>
<dbReference type="RefSeq" id="WP_209241295.1">
    <property type="nucleotide sequence ID" value="NZ_JADKMA010000114.1"/>
</dbReference>
<dbReference type="InterPro" id="IPR036637">
    <property type="entry name" value="Phosphohistidine_dom_sf"/>
</dbReference>
<keyword evidence="3" id="KW-0670">Pyruvate</keyword>
<evidence type="ECO:0000259" key="1">
    <source>
        <dbReference type="Pfam" id="PF00391"/>
    </source>
</evidence>
<dbReference type="NCBIfam" id="NF004531">
    <property type="entry name" value="PRK05878.1"/>
    <property type="match status" value="1"/>
</dbReference>
<dbReference type="EMBL" id="JADKMA010000114">
    <property type="protein sequence ID" value="MBO8194190.1"/>
    <property type="molecule type" value="Genomic_DNA"/>
</dbReference>
<sequence length="505" mass="52880">MRWIRALSAETGEGADTLGGKALGLALLHRLGLRTPAGFVVTTDACRAFLRDGRLPDGLHDELAAAVAGLERATGRAFGGPRQPLAVSVRSGASVSMPGMMSTILNLGLTTGATAGLAAETGDPAFAEDSRQRLLSSLAAATTDDGSVPDDANRQLELAIEAVFSSWDAPRARAYRAVHDLPHDLGTAAIVQPMVFGNRDDHSGTGVAFSRDPNTGENAPYGEVLFGHQGEDVVSGASMTRPLCALAHREPVVWTELRDALSRIEGHYRDACYVEFTYQSGELWLLQVRPGRFVGAAAVRLATELVDERAIGRDEALRRVSAEHLKHVRTPRIASSEETRVLARGVGACPGVAVGRVATTPERAVRMARDTPVVLVRPETSPHDMHGLVAAAGIVTARGGPASHAAVVARAMGKPAVVGAAELAFDSDTGTVTADGLSLDDALVTIDGTSGEVALGRPRVVADQAGGHLHRLLVWADDISGDHSERSDSQRLAAAHAALAPRGDT</sequence>
<keyword evidence="3" id="KW-0808">Transferase</keyword>
<dbReference type="InterPro" id="IPR010121">
    <property type="entry name" value="Pyruvate_phosphate_dikinase"/>
</dbReference>
<dbReference type="InterPro" id="IPR002192">
    <property type="entry name" value="PPDK_AMP/ATP-bd"/>
</dbReference>
<protein>
    <submittedName>
        <fullName evidence="3">Pyruvate, phosphate dikinase</fullName>
        <ecNumber evidence="3">2.7.9.1</ecNumber>
    </submittedName>
</protein>
<organism evidence="3 4">
    <name type="scientific">Streptomyces oryzae</name>
    <dbReference type="NCBI Taxonomy" id="1434886"/>
    <lineage>
        <taxon>Bacteria</taxon>
        <taxon>Bacillati</taxon>
        <taxon>Actinomycetota</taxon>
        <taxon>Actinomycetes</taxon>
        <taxon>Kitasatosporales</taxon>
        <taxon>Streptomycetaceae</taxon>
        <taxon>Streptomyces</taxon>
    </lineage>
</organism>
<accession>A0ABS3XFM1</accession>
<dbReference type="Pfam" id="PF01326">
    <property type="entry name" value="PPDK_N"/>
    <property type="match status" value="1"/>
</dbReference>
<name>A0ABS3XFM1_9ACTN</name>
<evidence type="ECO:0000259" key="2">
    <source>
        <dbReference type="Pfam" id="PF01326"/>
    </source>
</evidence>
<keyword evidence="4" id="KW-1185">Reference proteome</keyword>
<feature type="domain" description="Pyruvate phosphate dikinase AMP/ATP-binding" evidence="2">
    <location>
        <begin position="52"/>
        <end position="237"/>
    </location>
</feature>
<dbReference type="Proteomes" id="UP001519064">
    <property type="component" value="Unassembled WGS sequence"/>
</dbReference>
<dbReference type="Gene3D" id="3.30.1490.20">
    <property type="entry name" value="ATP-grasp fold, A domain"/>
    <property type="match status" value="2"/>
</dbReference>
<dbReference type="Gene3D" id="1.10.189.10">
    <property type="entry name" value="Pyruvate Phosphate Dikinase, domain 2"/>
    <property type="match status" value="1"/>
</dbReference>
<dbReference type="Gene3D" id="3.50.30.10">
    <property type="entry name" value="Phosphohistidine domain"/>
    <property type="match status" value="1"/>
</dbReference>
<dbReference type="InterPro" id="IPR008279">
    <property type="entry name" value="PEP-util_enz_mobile_dom"/>
</dbReference>
<dbReference type="Gene3D" id="1.20.80.30">
    <property type="match status" value="1"/>
</dbReference>
<dbReference type="Pfam" id="PF00391">
    <property type="entry name" value="PEP-utilizers"/>
    <property type="match status" value="1"/>
</dbReference>
<proteinExistence type="predicted"/>
<dbReference type="InterPro" id="IPR013815">
    <property type="entry name" value="ATP_grasp_subdomain_1"/>
</dbReference>
<reference evidence="3 4" key="1">
    <citation type="submission" date="2020-11" db="EMBL/GenBank/DDBJ databases">
        <title>Streptomyces spirodelae sp. nov., isolated from duckweed.</title>
        <authorList>
            <person name="Saimee Y."/>
            <person name="Duangmal K."/>
        </authorList>
    </citation>
    <scope>NUCLEOTIDE SEQUENCE [LARGE SCALE GENOMIC DNA]</scope>
    <source>
        <strain evidence="3 4">S16-07</strain>
    </source>
</reference>
<evidence type="ECO:0000313" key="3">
    <source>
        <dbReference type="EMBL" id="MBO8194190.1"/>
    </source>
</evidence>
<dbReference type="GO" id="GO:0050242">
    <property type="term" value="F:pyruvate, phosphate dikinase activity"/>
    <property type="evidence" value="ECO:0007669"/>
    <property type="project" value="UniProtKB-EC"/>
</dbReference>
<dbReference type="SUPFAM" id="SSF56059">
    <property type="entry name" value="Glutathione synthetase ATP-binding domain-like"/>
    <property type="match status" value="1"/>
</dbReference>
<comment type="caution">
    <text evidence="3">The sequence shown here is derived from an EMBL/GenBank/DDBJ whole genome shotgun (WGS) entry which is preliminary data.</text>
</comment>
<dbReference type="SUPFAM" id="SSF52009">
    <property type="entry name" value="Phosphohistidine domain"/>
    <property type="match status" value="1"/>
</dbReference>
<dbReference type="PANTHER" id="PTHR22931">
    <property type="entry name" value="PHOSPHOENOLPYRUVATE DIKINASE-RELATED"/>
    <property type="match status" value="1"/>
</dbReference>
<evidence type="ECO:0000313" key="4">
    <source>
        <dbReference type="Proteomes" id="UP001519064"/>
    </source>
</evidence>